<evidence type="ECO:0000256" key="6">
    <source>
        <dbReference type="ARBA" id="ARBA00023014"/>
    </source>
</evidence>
<keyword evidence="5" id="KW-0408">Iron</keyword>
<comment type="caution">
    <text evidence="9">The sequence shown here is derived from an EMBL/GenBank/DDBJ whole genome shotgun (WGS) entry which is preliminary data.</text>
</comment>
<evidence type="ECO:0000256" key="1">
    <source>
        <dbReference type="ARBA" id="ARBA00001966"/>
    </source>
</evidence>
<dbReference type="PANTHER" id="PTHR11228">
    <property type="entry name" value="RADICAL SAM DOMAIN PROTEIN"/>
    <property type="match status" value="1"/>
</dbReference>
<evidence type="ECO:0000259" key="8">
    <source>
        <dbReference type="Pfam" id="PF13186"/>
    </source>
</evidence>
<dbReference type="RefSeq" id="WP_218251684.1">
    <property type="nucleotide sequence ID" value="NZ_JABXWD010000070.1"/>
</dbReference>
<dbReference type="SFLD" id="SFLDS00029">
    <property type="entry name" value="Radical_SAM"/>
    <property type="match status" value="1"/>
</dbReference>
<dbReference type="InterPro" id="IPR007197">
    <property type="entry name" value="rSAM"/>
</dbReference>
<dbReference type="InterPro" id="IPR050377">
    <property type="entry name" value="Radical_SAM_PqqE_MftC-like"/>
</dbReference>
<keyword evidence="3" id="KW-0949">S-adenosyl-L-methionine</keyword>
<dbReference type="Pfam" id="PF04055">
    <property type="entry name" value="Radical_SAM"/>
    <property type="match status" value="1"/>
</dbReference>
<reference evidence="9 10" key="1">
    <citation type="journal article" date="2020" name="J Geophys Res Biogeosci">
        <title>Magnetotaxis as an Adaptation to Enable Bacterial Shuttling of Microbial Sulfur and Sulfur Cycling Across Aquatic Oxic#Anoxic Interfaces.</title>
        <authorList>
            <person name="Li J."/>
            <person name="Liu P."/>
            <person name="Wang J."/>
            <person name="Roberts A.P."/>
            <person name="Pan Y."/>
        </authorList>
    </citation>
    <scope>NUCLEOTIDE SEQUENCE [LARGE SCALE GENOMIC DNA]</scope>
    <source>
        <strain evidence="9 10">MYR-1_YQ</strain>
    </source>
</reference>
<dbReference type="InterPro" id="IPR023885">
    <property type="entry name" value="4Fe4S-binding_SPASM_dom"/>
</dbReference>
<dbReference type="SFLD" id="SFLDG01387">
    <property type="entry name" value="BtrN-like_SPASM_domain_contain"/>
    <property type="match status" value="1"/>
</dbReference>
<keyword evidence="2" id="KW-0004">4Fe-4S</keyword>
<evidence type="ECO:0000256" key="2">
    <source>
        <dbReference type="ARBA" id="ARBA00022485"/>
    </source>
</evidence>
<keyword evidence="6" id="KW-0411">Iron-sulfur</keyword>
<feature type="domain" description="4Fe4S-binding SPASM" evidence="8">
    <location>
        <begin position="273"/>
        <end position="336"/>
    </location>
</feature>
<evidence type="ECO:0000256" key="3">
    <source>
        <dbReference type="ARBA" id="ARBA00022691"/>
    </source>
</evidence>
<keyword evidence="4" id="KW-0479">Metal-binding</keyword>
<evidence type="ECO:0000313" key="9">
    <source>
        <dbReference type="EMBL" id="MBV6341072.1"/>
    </source>
</evidence>
<dbReference type="EMBL" id="JABXWD010000070">
    <property type="protein sequence ID" value="MBV6341072.1"/>
    <property type="molecule type" value="Genomic_DNA"/>
</dbReference>
<comment type="cofactor">
    <cofactor evidence="1">
        <name>[4Fe-4S] cluster</name>
        <dbReference type="ChEBI" id="CHEBI:49883"/>
    </cofactor>
</comment>
<sequence length="454" mass="51856">MAMSLTQLQLFNGLLYWEAPRVVFLEVTNHCNLRCVMCAHAQDDLSMDKGHMQWAMFEDAFKQCSHLRSLCLFSAGEPLLAKNWDAILKHCTQHLPQDVDISFSTNGLLLTRQKILPLLGRNIAITISIDGATRTTYEYIRQGGSFDRLIENIRLLNSLKDQYKTDRPSIEIAFAASRDNVTELPLIAQLAVQLRATQLVVAQRIFFNEDDFKAKSLLFAREQFDENLQEAVALCHRDGISIIHGGTYSGEIPPPAGLINRFFDMRADGRFACRTAEQHVSIGFKGLIRACCFIDHLFMGNLNYNTLSEVWHGHHYRRLRLDIRNGRFGDGCKNCPFFQLLNRHEQACLRKLNTQSHIPASPQIRQPYDVFALNGEFQRHMDDWQHGCISAADTIKRLLTLYEQDACFFEVANNIGVLYATDNDITNARKWINTAYAINPLDAMMQQNYDSLSL</sequence>
<dbReference type="Proteomes" id="UP001196980">
    <property type="component" value="Unassembled WGS sequence"/>
</dbReference>
<dbReference type="PANTHER" id="PTHR11228:SF7">
    <property type="entry name" value="PQQA PEPTIDE CYCLASE"/>
    <property type="match status" value="1"/>
</dbReference>
<keyword evidence="10" id="KW-1185">Reference proteome</keyword>
<dbReference type="InterPro" id="IPR034391">
    <property type="entry name" value="AdoMet-like_SPASM_containing"/>
</dbReference>
<proteinExistence type="predicted"/>
<dbReference type="InterPro" id="IPR000385">
    <property type="entry name" value="MoaA_NifB_PqqE_Fe-S-bd_CS"/>
</dbReference>
<name>A0ABS6RWQ7_9BACT</name>
<dbReference type="CDD" id="cd21109">
    <property type="entry name" value="SPASM"/>
    <property type="match status" value="1"/>
</dbReference>
<dbReference type="CDD" id="cd01335">
    <property type="entry name" value="Radical_SAM"/>
    <property type="match status" value="1"/>
</dbReference>
<dbReference type="SFLD" id="SFLDG01067">
    <property type="entry name" value="SPASM/twitch_domain_containing"/>
    <property type="match status" value="1"/>
</dbReference>
<evidence type="ECO:0000256" key="5">
    <source>
        <dbReference type="ARBA" id="ARBA00023004"/>
    </source>
</evidence>
<evidence type="ECO:0000256" key="4">
    <source>
        <dbReference type="ARBA" id="ARBA00022723"/>
    </source>
</evidence>
<dbReference type="Pfam" id="PF13186">
    <property type="entry name" value="SPASM"/>
    <property type="match status" value="1"/>
</dbReference>
<organism evidence="9 10">
    <name type="scientific">Candidatus Magnetobacterium casense</name>
    <dbReference type="NCBI Taxonomy" id="1455061"/>
    <lineage>
        <taxon>Bacteria</taxon>
        <taxon>Pseudomonadati</taxon>
        <taxon>Nitrospirota</taxon>
        <taxon>Thermodesulfovibrionia</taxon>
        <taxon>Thermodesulfovibrionales</taxon>
        <taxon>Candidatus Magnetobacteriaceae</taxon>
        <taxon>Candidatus Magnetobacterium</taxon>
    </lineage>
</organism>
<gene>
    <name evidence="9" type="ORF">HWQ67_05695</name>
</gene>
<evidence type="ECO:0000259" key="7">
    <source>
        <dbReference type="Pfam" id="PF04055"/>
    </source>
</evidence>
<dbReference type="PROSITE" id="PS01305">
    <property type="entry name" value="MOAA_NIFB_PQQE"/>
    <property type="match status" value="1"/>
</dbReference>
<evidence type="ECO:0000313" key="10">
    <source>
        <dbReference type="Proteomes" id="UP001196980"/>
    </source>
</evidence>
<feature type="domain" description="Radical SAM core" evidence="7">
    <location>
        <begin position="26"/>
        <end position="158"/>
    </location>
</feature>
<accession>A0ABS6RWQ7</accession>
<protein>
    <submittedName>
        <fullName evidence="9">Radical SAM protein</fullName>
    </submittedName>
</protein>